<accession>A0ABR3LQ23</accession>
<evidence type="ECO:0000256" key="1">
    <source>
        <dbReference type="SAM" id="MobiDB-lite"/>
    </source>
</evidence>
<feature type="compositionally biased region" description="Basic residues" evidence="1">
    <location>
        <begin position="135"/>
        <end position="149"/>
    </location>
</feature>
<evidence type="ECO:0000313" key="2">
    <source>
        <dbReference type="EMBL" id="KAL1254535.1"/>
    </source>
</evidence>
<feature type="compositionally biased region" description="Polar residues" evidence="1">
    <location>
        <begin position="154"/>
        <end position="163"/>
    </location>
</feature>
<feature type="region of interest" description="Disordered" evidence="1">
    <location>
        <begin position="126"/>
        <end position="163"/>
    </location>
</feature>
<feature type="region of interest" description="Disordered" evidence="1">
    <location>
        <begin position="49"/>
        <end position="70"/>
    </location>
</feature>
<dbReference type="EMBL" id="JAYMGO010000020">
    <property type="protein sequence ID" value="KAL1254535.1"/>
    <property type="molecule type" value="Genomic_DNA"/>
</dbReference>
<comment type="caution">
    <text evidence="2">The sequence shown here is derived from an EMBL/GenBank/DDBJ whole genome shotgun (WGS) entry which is preliminary data.</text>
</comment>
<sequence>MIGRTIQWEGCATHLELELCCMDVFSVIIRQYCTAVSGDSRHHHDRLRKDISKNKKSPQFSEVSSHGIGSLHRDRVRKHTRHIHTHNWDRASCRGTSPFRGTLTQALGTGGILGKNTQLELSDYAVGRERGQTSQRKKLVPGSKNKTKKCASAVNGSQSRRPW</sequence>
<protein>
    <submittedName>
        <fullName evidence="2">Uncharacterized protein</fullName>
    </submittedName>
</protein>
<gene>
    <name evidence="2" type="ORF">QQF64_016764</name>
</gene>
<reference evidence="2 3" key="1">
    <citation type="submission" date="2023-09" db="EMBL/GenBank/DDBJ databases">
        <authorList>
            <person name="Wang M."/>
        </authorList>
    </citation>
    <scope>NUCLEOTIDE SEQUENCE [LARGE SCALE GENOMIC DNA]</scope>
    <source>
        <strain evidence="2">GT-2023</strain>
        <tissue evidence="2">Liver</tissue>
    </source>
</reference>
<dbReference type="Proteomes" id="UP001558613">
    <property type="component" value="Unassembled WGS sequence"/>
</dbReference>
<proteinExistence type="predicted"/>
<keyword evidence="3" id="KW-1185">Reference proteome</keyword>
<name>A0ABR3LQ23_9TELE</name>
<evidence type="ECO:0000313" key="3">
    <source>
        <dbReference type="Proteomes" id="UP001558613"/>
    </source>
</evidence>
<organism evidence="2 3">
    <name type="scientific">Cirrhinus molitorella</name>
    <name type="common">mud carp</name>
    <dbReference type="NCBI Taxonomy" id="172907"/>
    <lineage>
        <taxon>Eukaryota</taxon>
        <taxon>Metazoa</taxon>
        <taxon>Chordata</taxon>
        <taxon>Craniata</taxon>
        <taxon>Vertebrata</taxon>
        <taxon>Euteleostomi</taxon>
        <taxon>Actinopterygii</taxon>
        <taxon>Neopterygii</taxon>
        <taxon>Teleostei</taxon>
        <taxon>Ostariophysi</taxon>
        <taxon>Cypriniformes</taxon>
        <taxon>Cyprinidae</taxon>
        <taxon>Labeoninae</taxon>
        <taxon>Labeonini</taxon>
        <taxon>Cirrhinus</taxon>
    </lineage>
</organism>